<evidence type="ECO:0000256" key="2">
    <source>
        <dbReference type="ARBA" id="ARBA00023157"/>
    </source>
</evidence>
<feature type="domain" description="Spondin-like TSP1" evidence="5">
    <location>
        <begin position="42"/>
        <end position="94"/>
    </location>
</feature>
<dbReference type="EMBL" id="CAUYUJ010014870">
    <property type="protein sequence ID" value="CAK0847070.1"/>
    <property type="molecule type" value="Genomic_DNA"/>
</dbReference>
<evidence type="ECO:0000313" key="7">
    <source>
        <dbReference type="Proteomes" id="UP001189429"/>
    </source>
</evidence>
<dbReference type="Gene3D" id="2.20.100.10">
    <property type="entry name" value="Thrombospondin type-1 (TSP1) repeat"/>
    <property type="match status" value="8"/>
</dbReference>
<protein>
    <recommendedName>
        <fullName evidence="5">Spondin-like TSP1 domain-containing protein</fullName>
    </recommendedName>
</protein>
<dbReference type="Proteomes" id="UP001189429">
    <property type="component" value="Unassembled WGS sequence"/>
</dbReference>
<keyword evidence="4" id="KW-0472">Membrane</keyword>
<accession>A0ABN9TM36</accession>
<dbReference type="PANTHER" id="PTHR11311">
    <property type="entry name" value="SPONDIN"/>
    <property type="match status" value="1"/>
</dbReference>
<dbReference type="InterPro" id="IPR036383">
    <property type="entry name" value="TSP1_rpt_sf"/>
</dbReference>
<comment type="caution">
    <text evidence="6">The sequence shown here is derived from an EMBL/GenBank/DDBJ whole genome shotgun (WGS) entry which is preliminary data.</text>
</comment>
<dbReference type="PANTHER" id="PTHR11311:SF15">
    <property type="entry name" value="SPONDIN-2"/>
    <property type="match status" value="1"/>
</dbReference>
<sequence>MPCVLGQTTRNRSVTTQPAGGGRSCAATLRETATCARRPVDCEVADWTPWALCDRTCGGGQTNRQRQVLQFPANGGRPCPADLVEVRGCNSEACLHKNCEVGDWGAWGMCSTSCGAGQQMRSRAVLGLRDSQGYGCDDTLGETRDCRENPPCQRQDCEWGVWSEWGQCSVTCGGGQRSRNRSVVSPPSGGGSTCTANDREEVGPCNTKACTDVTSCIDGRWADWEHWAPCSVSCGGGQTFRKRKIMSSANFCGAEPTGSDSEMKFCNVWTECQKSSDCKMTSWGDWSACTAPCNGVKRRTRRVESYGTGKGQACEGALEMMEPCNPSPDEKMPAICSHGEPVDCELDQWTSWGDCSASCDGGQRVRHRDILQDPMFGGKACNSSTSQIEECGRSSCSGASPVDCEFGDWEPWGECTKCAGQRKRFRKIVTHGMHGGQSCGAFDSQEVGKCPRDCDENVFCVWKDWDEWSDCTATCGNSSKKQRRRYLHLSSSTKKDDEAPLPPAQDVMARYMDLQRRAKVLDRNHFLELFVAFAGGSISLVVVVAGIRIFNTARGSRAGWLPTGFWNGDALEQVGLTLIDPGVASRSRSMNEVELPLVGAGWN</sequence>
<dbReference type="SMART" id="SM00209">
    <property type="entry name" value="TSP1"/>
    <property type="match status" value="8"/>
</dbReference>
<dbReference type="PROSITE" id="PS50092">
    <property type="entry name" value="TSP1"/>
    <property type="match status" value="8"/>
</dbReference>
<keyword evidence="3" id="KW-0325">Glycoprotein</keyword>
<name>A0ABN9TM36_9DINO</name>
<evidence type="ECO:0000256" key="3">
    <source>
        <dbReference type="ARBA" id="ARBA00023180"/>
    </source>
</evidence>
<keyword evidence="1" id="KW-0732">Signal</keyword>
<evidence type="ECO:0000313" key="6">
    <source>
        <dbReference type="EMBL" id="CAK0847070.1"/>
    </source>
</evidence>
<evidence type="ECO:0000256" key="1">
    <source>
        <dbReference type="ARBA" id="ARBA00022729"/>
    </source>
</evidence>
<proteinExistence type="predicted"/>
<feature type="domain" description="Spondin-like TSP1" evidence="5">
    <location>
        <begin position="344"/>
        <end position="396"/>
    </location>
</feature>
<feature type="transmembrane region" description="Helical" evidence="4">
    <location>
        <begin position="526"/>
        <end position="547"/>
    </location>
</feature>
<keyword evidence="7" id="KW-1185">Reference proteome</keyword>
<reference evidence="6" key="1">
    <citation type="submission" date="2023-10" db="EMBL/GenBank/DDBJ databases">
        <authorList>
            <person name="Chen Y."/>
            <person name="Shah S."/>
            <person name="Dougan E. K."/>
            <person name="Thang M."/>
            <person name="Chan C."/>
        </authorList>
    </citation>
    <scope>NUCLEOTIDE SEQUENCE [LARGE SCALE GENOMIC DNA]</scope>
</reference>
<dbReference type="SUPFAM" id="SSF82895">
    <property type="entry name" value="TSP-1 type 1 repeat"/>
    <property type="match status" value="8"/>
</dbReference>
<gene>
    <name evidence="6" type="ORF">PCOR1329_LOCUS40384</name>
</gene>
<dbReference type="InterPro" id="IPR044004">
    <property type="entry name" value="TSP1_spondin_dom"/>
</dbReference>
<organism evidence="6 7">
    <name type="scientific">Prorocentrum cordatum</name>
    <dbReference type="NCBI Taxonomy" id="2364126"/>
    <lineage>
        <taxon>Eukaryota</taxon>
        <taxon>Sar</taxon>
        <taxon>Alveolata</taxon>
        <taxon>Dinophyceae</taxon>
        <taxon>Prorocentrales</taxon>
        <taxon>Prorocentraceae</taxon>
        <taxon>Prorocentrum</taxon>
    </lineage>
</organism>
<keyword evidence="2" id="KW-1015">Disulfide bond</keyword>
<keyword evidence="4" id="KW-1133">Transmembrane helix</keyword>
<dbReference type="InterPro" id="IPR000884">
    <property type="entry name" value="TSP1_rpt"/>
</dbReference>
<dbReference type="Pfam" id="PF00090">
    <property type="entry name" value="TSP_1"/>
    <property type="match status" value="5"/>
</dbReference>
<evidence type="ECO:0000256" key="4">
    <source>
        <dbReference type="SAM" id="Phobius"/>
    </source>
</evidence>
<dbReference type="Pfam" id="PF19028">
    <property type="entry name" value="TSP1_spondin"/>
    <property type="match status" value="3"/>
</dbReference>
<feature type="domain" description="Spondin-like TSP1" evidence="5">
    <location>
        <begin position="99"/>
        <end position="152"/>
    </location>
</feature>
<keyword evidence="4" id="KW-0812">Transmembrane</keyword>
<evidence type="ECO:0000259" key="5">
    <source>
        <dbReference type="Pfam" id="PF19028"/>
    </source>
</evidence>
<dbReference type="InterPro" id="IPR051418">
    <property type="entry name" value="Spondin/Thrombospondin_T1"/>
</dbReference>